<dbReference type="PANTHER" id="PTHR42874:SF1">
    <property type="entry name" value="URICASE"/>
    <property type="match status" value="1"/>
</dbReference>
<keyword evidence="5" id="KW-0560">Oxidoreductase</keyword>
<dbReference type="EMBL" id="JBHSKJ010000021">
    <property type="protein sequence ID" value="MFC5148857.1"/>
    <property type="molecule type" value="Genomic_DNA"/>
</dbReference>
<reference evidence="8" key="1">
    <citation type="journal article" date="2019" name="Int. J. Syst. Evol. Microbiol.">
        <title>The Global Catalogue of Microorganisms (GCM) 10K type strain sequencing project: providing services to taxonomists for standard genome sequencing and annotation.</title>
        <authorList>
            <consortium name="The Broad Institute Genomics Platform"/>
            <consortium name="The Broad Institute Genome Sequencing Center for Infectious Disease"/>
            <person name="Wu L."/>
            <person name="Ma J."/>
        </authorList>
    </citation>
    <scope>NUCLEOTIDE SEQUENCE [LARGE SCALE GENOMIC DNA]</scope>
    <source>
        <strain evidence="8">CGMCC 4.1641</strain>
    </source>
</reference>
<keyword evidence="4" id="KW-0659">Purine metabolism</keyword>
<dbReference type="Proteomes" id="UP001596222">
    <property type="component" value="Unassembled WGS sequence"/>
</dbReference>
<protein>
    <recommendedName>
        <fullName evidence="3">factor independent urate hydroxylase</fullName>
        <ecNumber evidence="3">1.7.3.3</ecNumber>
    </recommendedName>
    <alternativeName>
        <fullName evidence="6">Urate oxidase</fullName>
    </alternativeName>
</protein>
<accession>A0ABW0A5B9</accession>
<dbReference type="SUPFAM" id="SSF55620">
    <property type="entry name" value="Tetrahydrobiopterin biosynthesis enzymes-like"/>
    <property type="match status" value="2"/>
</dbReference>
<evidence type="ECO:0000256" key="1">
    <source>
        <dbReference type="ARBA" id="ARBA00004831"/>
    </source>
</evidence>
<evidence type="ECO:0000313" key="7">
    <source>
        <dbReference type="EMBL" id="MFC5148857.1"/>
    </source>
</evidence>
<sequence>MSTQYGRHDLRLLGVRPGTSSHRARDLQLTMTLEGDFAPAFVKGDNSCLLPTRSMANTASAFLHDHLDSGIEQLAAALAERLVEACPAASAARVGIVEYPWARVPQSHHTFTTNPSDRWTADATARRWQPTGVVSGISGLHRAVTTGSSFTGFLADEYTLTDQVNTQDRVLHLSGDMWWEYGTRREEEDYDQCRTEALRVFMDSVTDQQSSSSQHAAYLSASAVLDACPDISRIGVRVRAHYHVPLGLSPFGRGDSGSVHLGTDSSYSAGEITIDRTS</sequence>
<gene>
    <name evidence="7" type="ORF">ACFPP6_29735</name>
</gene>
<evidence type="ECO:0000313" key="8">
    <source>
        <dbReference type="Proteomes" id="UP001596222"/>
    </source>
</evidence>
<dbReference type="InterPro" id="IPR002042">
    <property type="entry name" value="Uricase"/>
</dbReference>
<organism evidence="7 8">
    <name type="scientific">Streptomyces aureoversilis</name>
    <dbReference type="NCBI Taxonomy" id="67277"/>
    <lineage>
        <taxon>Bacteria</taxon>
        <taxon>Bacillati</taxon>
        <taxon>Actinomycetota</taxon>
        <taxon>Actinomycetes</taxon>
        <taxon>Kitasatosporales</taxon>
        <taxon>Streptomycetaceae</taxon>
        <taxon>Streptomyces</taxon>
    </lineage>
</organism>
<dbReference type="EC" id="1.7.3.3" evidence="3"/>
<evidence type="ECO:0000256" key="4">
    <source>
        <dbReference type="ARBA" id="ARBA00022631"/>
    </source>
</evidence>
<comment type="pathway">
    <text evidence="1">Purine metabolism; urate degradation; (S)-allantoin from urate: step 1/3.</text>
</comment>
<dbReference type="PANTHER" id="PTHR42874">
    <property type="entry name" value="URICASE"/>
    <property type="match status" value="1"/>
</dbReference>
<comment type="similarity">
    <text evidence="2">Belongs to the uricase family.</text>
</comment>
<name>A0ABW0A5B9_9ACTN</name>
<evidence type="ECO:0000256" key="5">
    <source>
        <dbReference type="ARBA" id="ARBA00023002"/>
    </source>
</evidence>
<keyword evidence="8" id="KW-1185">Reference proteome</keyword>
<evidence type="ECO:0000256" key="2">
    <source>
        <dbReference type="ARBA" id="ARBA00009760"/>
    </source>
</evidence>
<comment type="caution">
    <text evidence="7">The sequence shown here is derived from an EMBL/GenBank/DDBJ whole genome shotgun (WGS) entry which is preliminary data.</text>
</comment>
<dbReference type="RefSeq" id="WP_382048886.1">
    <property type="nucleotide sequence ID" value="NZ_JBHSKJ010000021.1"/>
</dbReference>
<evidence type="ECO:0000256" key="3">
    <source>
        <dbReference type="ARBA" id="ARBA00012598"/>
    </source>
</evidence>
<proteinExistence type="inferred from homology"/>
<dbReference type="Gene3D" id="3.10.270.10">
    <property type="entry name" value="Urate Oxidase"/>
    <property type="match status" value="1"/>
</dbReference>
<evidence type="ECO:0000256" key="6">
    <source>
        <dbReference type="ARBA" id="ARBA00031317"/>
    </source>
</evidence>
<dbReference type="Pfam" id="PF01014">
    <property type="entry name" value="Uricase"/>
    <property type="match status" value="2"/>
</dbReference>